<feature type="transmembrane region" description="Helical" evidence="6">
    <location>
        <begin position="53"/>
        <end position="71"/>
    </location>
</feature>
<dbReference type="Proteomes" id="UP001204579">
    <property type="component" value="Unassembled WGS sequence"/>
</dbReference>
<protein>
    <submittedName>
        <fullName evidence="7">MFS transporter</fullName>
    </submittedName>
</protein>
<dbReference type="Pfam" id="PF07690">
    <property type="entry name" value="MFS_1"/>
    <property type="match status" value="1"/>
</dbReference>
<dbReference type="GO" id="GO:0005886">
    <property type="term" value="C:plasma membrane"/>
    <property type="evidence" value="ECO:0007669"/>
    <property type="project" value="UniProtKB-SubCell"/>
</dbReference>
<evidence type="ECO:0000256" key="5">
    <source>
        <dbReference type="ARBA" id="ARBA00023136"/>
    </source>
</evidence>
<feature type="transmembrane region" description="Helical" evidence="6">
    <location>
        <begin position="273"/>
        <end position="293"/>
    </location>
</feature>
<organism evidence="7 8">
    <name type="scientific">Phocaeicola barnesiae</name>
    <dbReference type="NCBI Taxonomy" id="376804"/>
    <lineage>
        <taxon>Bacteria</taxon>
        <taxon>Pseudomonadati</taxon>
        <taxon>Bacteroidota</taxon>
        <taxon>Bacteroidia</taxon>
        <taxon>Bacteroidales</taxon>
        <taxon>Bacteroidaceae</taxon>
        <taxon>Phocaeicola</taxon>
    </lineage>
</organism>
<feature type="transmembrane region" description="Helical" evidence="6">
    <location>
        <begin position="117"/>
        <end position="138"/>
    </location>
</feature>
<dbReference type="InterPro" id="IPR036259">
    <property type="entry name" value="MFS_trans_sf"/>
</dbReference>
<keyword evidence="2" id="KW-1003">Cell membrane</keyword>
<keyword evidence="3 6" id="KW-0812">Transmembrane</keyword>
<feature type="transmembrane region" description="Helical" evidence="6">
    <location>
        <begin position="159"/>
        <end position="181"/>
    </location>
</feature>
<name>A0AAW5N9K0_9BACT</name>
<feature type="transmembrane region" description="Helical" evidence="6">
    <location>
        <begin position="12"/>
        <end position="33"/>
    </location>
</feature>
<dbReference type="PANTHER" id="PTHR43702:SF3">
    <property type="entry name" value="PROTEIN TSGA"/>
    <property type="match status" value="1"/>
</dbReference>
<keyword evidence="4 6" id="KW-1133">Transmembrane helix</keyword>
<dbReference type="GO" id="GO:0022857">
    <property type="term" value="F:transmembrane transporter activity"/>
    <property type="evidence" value="ECO:0007669"/>
    <property type="project" value="InterPro"/>
</dbReference>
<dbReference type="InterPro" id="IPR050375">
    <property type="entry name" value="MFS_TsgA-like"/>
</dbReference>
<feature type="transmembrane region" description="Helical" evidence="6">
    <location>
        <begin position="193"/>
        <end position="214"/>
    </location>
</feature>
<dbReference type="RefSeq" id="WP_022340306.1">
    <property type="nucleotide sequence ID" value="NZ_CALULB010000036.1"/>
</dbReference>
<evidence type="ECO:0000313" key="8">
    <source>
        <dbReference type="Proteomes" id="UP001204579"/>
    </source>
</evidence>
<keyword evidence="8" id="KW-1185">Reference proteome</keyword>
<dbReference type="EMBL" id="JANRHJ010000005">
    <property type="protein sequence ID" value="MCR8873509.1"/>
    <property type="molecule type" value="Genomic_DNA"/>
</dbReference>
<sequence length="497" mass="52984">MEQQKQKTNVIAIITMFFLFAMISFVTNLAAPFGTIWKNQYAGANTLGMMGNMMNFLAYLFMGIPAGNMLVRIGYKKTSLIAMAVGFVGLLIQYLSSLFGADVDVFSLGEYAIKLNFIIYLLGAFVCGFSVCMLNTVVNPMLNLLGGGGNKGNQLIQTGGALNSLSGTLTPLFVGVLIGTVTPKTAMSDVAPLLFIAMGVFAFTFIVISFVNIPEPHMRKKGEGAAKEKFSHSPWSFRHTVLGVIGIFIYVGIEIGIPGTLNFYLADSSEKGAGILTNGAAIGGAIAAIYWLLMLVGRLTSSIISGKVSTRSQLITASALAILFIAIAIFTPKSVGFNVPSFVYDPVAKTSEILTNAGVPADQVALFIDNPTEENLMAHADLLQGMSLTPTDVMNSMKTPLVPVSCLFLVLCGLCTSVMWGGIFNLAVEGLGKYTAQASGIFMMMVVGGGIFPLLQQVISDAVGYMASYWLIVAMLAYLLFYGLVGCKNVNKDIPVD</sequence>
<feature type="transmembrane region" description="Helical" evidence="6">
    <location>
        <begin position="314"/>
        <end position="331"/>
    </location>
</feature>
<dbReference type="Gene3D" id="1.20.1250.20">
    <property type="entry name" value="MFS general substrate transporter like domains"/>
    <property type="match status" value="3"/>
</dbReference>
<evidence type="ECO:0000256" key="3">
    <source>
        <dbReference type="ARBA" id="ARBA00022692"/>
    </source>
</evidence>
<evidence type="ECO:0000256" key="1">
    <source>
        <dbReference type="ARBA" id="ARBA00004429"/>
    </source>
</evidence>
<evidence type="ECO:0000256" key="4">
    <source>
        <dbReference type="ARBA" id="ARBA00022989"/>
    </source>
</evidence>
<dbReference type="InterPro" id="IPR011701">
    <property type="entry name" value="MFS"/>
</dbReference>
<dbReference type="AlphaFoldDB" id="A0AAW5N9K0"/>
<evidence type="ECO:0000256" key="2">
    <source>
        <dbReference type="ARBA" id="ARBA00022475"/>
    </source>
</evidence>
<feature type="transmembrane region" description="Helical" evidence="6">
    <location>
        <begin position="440"/>
        <end position="459"/>
    </location>
</feature>
<dbReference type="PANTHER" id="PTHR43702">
    <property type="entry name" value="L-FUCOSE-PROTON SYMPORTER"/>
    <property type="match status" value="1"/>
</dbReference>
<dbReference type="SUPFAM" id="SSF103473">
    <property type="entry name" value="MFS general substrate transporter"/>
    <property type="match status" value="1"/>
</dbReference>
<dbReference type="GeneID" id="82442991"/>
<feature type="transmembrane region" description="Helical" evidence="6">
    <location>
        <begin position="401"/>
        <end position="428"/>
    </location>
</feature>
<keyword evidence="5 6" id="KW-0472">Membrane</keyword>
<comment type="caution">
    <text evidence="7">The sequence shown here is derived from an EMBL/GenBank/DDBJ whole genome shotgun (WGS) entry which is preliminary data.</text>
</comment>
<gene>
    <name evidence="7" type="ORF">NW209_05670</name>
</gene>
<feature type="transmembrane region" description="Helical" evidence="6">
    <location>
        <begin position="235"/>
        <end position="253"/>
    </location>
</feature>
<proteinExistence type="predicted"/>
<evidence type="ECO:0000256" key="6">
    <source>
        <dbReference type="SAM" id="Phobius"/>
    </source>
</evidence>
<comment type="subcellular location">
    <subcellularLocation>
        <location evidence="1">Cell inner membrane</location>
        <topology evidence="1">Multi-pass membrane protein</topology>
    </subcellularLocation>
</comment>
<accession>A0AAW5N9K0</accession>
<feature type="transmembrane region" description="Helical" evidence="6">
    <location>
        <begin position="78"/>
        <end position="97"/>
    </location>
</feature>
<evidence type="ECO:0000313" key="7">
    <source>
        <dbReference type="EMBL" id="MCR8873509.1"/>
    </source>
</evidence>
<reference evidence="7 8" key="1">
    <citation type="submission" date="2022-08" db="EMBL/GenBank/DDBJ databases">
        <authorList>
            <person name="Zeman M."/>
            <person name="Kubasova T."/>
        </authorList>
    </citation>
    <scope>NUCLEOTIDE SEQUENCE [LARGE SCALE GENOMIC DNA]</scope>
    <source>
        <strain evidence="7 8">ET62</strain>
    </source>
</reference>
<feature type="transmembrane region" description="Helical" evidence="6">
    <location>
        <begin position="465"/>
        <end position="485"/>
    </location>
</feature>